<reference evidence="1" key="1">
    <citation type="submission" date="2021-06" db="EMBL/GenBank/DDBJ databases">
        <authorList>
            <person name="Kallberg Y."/>
            <person name="Tangrot J."/>
            <person name="Rosling A."/>
        </authorList>
    </citation>
    <scope>NUCLEOTIDE SEQUENCE</scope>
    <source>
        <strain evidence="1">MA461A</strain>
    </source>
</reference>
<comment type="caution">
    <text evidence="1">The sequence shown here is derived from an EMBL/GenBank/DDBJ whole genome shotgun (WGS) entry which is preliminary data.</text>
</comment>
<keyword evidence="2" id="KW-1185">Reference proteome</keyword>
<organism evidence="1 2">
    <name type="scientific">Racocetra persica</name>
    <dbReference type="NCBI Taxonomy" id="160502"/>
    <lineage>
        <taxon>Eukaryota</taxon>
        <taxon>Fungi</taxon>
        <taxon>Fungi incertae sedis</taxon>
        <taxon>Mucoromycota</taxon>
        <taxon>Glomeromycotina</taxon>
        <taxon>Glomeromycetes</taxon>
        <taxon>Diversisporales</taxon>
        <taxon>Gigasporaceae</taxon>
        <taxon>Racocetra</taxon>
    </lineage>
</organism>
<gene>
    <name evidence="1" type="ORF">RPERSI_LOCUS4959</name>
</gene>
<protein>
    <submittedName>
        <fullName evidence="1">29087_t:CDS:1</fullName>
    </submittedName>
</protein>
<dbReference type="EMBL" id="CAJVQC010007223">
    <property type="protein sequence ID" value="CAG8576466.1"/>
    <property type="molecule type" value="Genomic_DNA"/>
</dbReference>
<proteinExistence type="predicted"/>
<dbReference type="Proteomes" id="UP000789920">
    <property type="component" value="Unassembled WGS sequence"/>
</dbReference>
<feature type="non-terminal residue" evidence="1">
    <location>
        <position position="98"/>
    </location>
</feature>
<evidence type="ECO:0000313" key="1">
    <source>
        <dbReference type="EMBL" id="CAG8576466.1"/>
    </source>
</evidence>
<evidence type="ECO:0000313" key="2">
    <source>
        <dbReference type="Proteomes" id="UP000789920"/>
    </source>
</evidence>
<accession>A0ACA9M9Y2</accession>
<sequence>MSIIEAGRQDSIVIKEKDNKFNILSERDYNAYLRKELRNLVLEFVRKYKLNKTRQPEMQQISEYIMENNCEAFLNRYMDILDVEKTFRNSLKISLNSP</sequence>
<name>A0ACA9M9Y2_9GLOM</name>